<sequence>MSKSDQAGATRAEQTRSRSAGGKALGALGELVIVVIGALLISAVLRAFVGQMFIIPSGSMENTLQVNDRVVVSKLGSFHRGDVVVFEDSAGWILERPQERSAIGKVGETIGVLPSTASNHLIKRVIGMPGDTVSCCDDKGRLMVNGVPIDESAYLYSDADGQVAASAFDFTVTVPKGRIFVMGDHRNASGDSRCHLSDGSPAGMSAFVPEETVVGRAVAIAAPLDRLGTLRNPGTFAAVPEPVSGAPDSPSISPKDVTC</sequence>
<keyword evidence="10" id="KW-1185">Reference proteome</keyword>
<keyword evidence="6" id="KW-1133">Transmembrane helix</keyword>
<comment type="similarity">
    <text evidence="3 6">Belongs to the peptidase S26 family.</text>
</comment>
<dbReference type="Pfam" id="PF10502">
    <property type="entry name" value="Peptidase_S26"/>
    <property type="match status" value="1"/>
</dbReference>
<dbReference type="InterPro" id="IPR000223">
    <property type="entry name" value="Pept_S26A_signal_pept_1"/>
</dbReference>
<keyword evidence="6" id="KW-0812">Transmembrane</keyword>
<evidence type="ECO:0000256" key="6">
    <source>
        <dbReference type="RuleBase" id="RU362042"/>
    </source>
</evidence>
<name>A0ABW4RWW9_9ACTN</name>
<dbReference type="PROSITE" id="PS00761">
    <property type="entry name" value="SPASE_I_3"/>
    <property type="match status" value="1"/>
</dbReference>
<evidence type="ECO:0000256" key="1">
    <source>
        <dbReference type="ARBA" id="ARBA00000677"/>
    </source>
</evidence>
<dbReference type="RefSeq" id="WP_343875171.1">
    <property type="nucleotide sequence ID" value="NZ_BAAAIX010000029.1"/>
</dbReference>
<gene>
    <name evidence="9" type="primary">lepB</name>
    <name evidence="9" type="ORF">ACFSCS_11555</name>
</gene>
<dbReference type="PRINTS" id="PR00727">
    <property type="entry name" value="LEADERPTASE"/>
</dbReference>
<dbReference type="SUPFAM" id="SSF51306">
    <property type="entry name" value="LexA/Signal peptidase"/>
    <property type="match status" value="1"/>
</dbReference>
<protein>
    <recommendedName>
        <fullName evidence="4 6">Signal peptidase I</fullName>
        <ecNumber evidence="4 6">3.4.21.89</ecNumber>
    </recommendedName>
</protein>
<dbReference type="PANTHER" id="PTHR43390">
    <property type="entry name" value="SIGNAL PEPTIDASE I"/>
    <property type="match status" value="1"/>
</dbReference>
<dbReference type="Proteomes" id="UP001597326">
    <property type="component" value="Unassembled WGS sequence"/>
</dbReference>
<evidence type="ECO:0000256" key="5">
    <source>
        <dbReference type="ARBA" id="ARBA00022801"/>
    </source>
</evidence>
<dbReference type="EMBL" id="JBHUFZ010000027">
    <property type="protein sequence ID" value="MFD1890811.1"/>
    <property type="molecule type" value="Genomic_DNA"/>
</dbReference>
<evidence type="ECO:0000256" key="7">
    <source>
        <dbReference type="SAM" id="MobiDB-lite"/>
    </source>
</evidence>
<evidence type="ECO:0000256" key="2">
    <source>
        <dbReference type="ARBA" id="ARBA00004401"/>
    </source>
</evidence>
<keyword evidence="6" id="KW-0472">Membrane</keyword>
<accession>A0ABW4RWW9</accession>
<dbReference type="Gene3D" id="2.10.109.10">
    <property type="entry name" value="Umud Fragment, subunit A"/>
    <property type="match status" value="1"/>
</dbReference>
<evidence type="ECO:0000313" key="9">
    <source>
        <dbReference type="EMBL" id="MFD1890811.1"/>
    </source>
</evidence>
<evidence type="ECO:0000256" key="4">
    <source>
        <dbReference type="ARBA" id="ARBA00013208"/>
    </source>
</evidence>
<evidence type="ECO:0000259" key="8">
    <source>
        <dbReference type="Pfam" id="PF10502"/>
    </source>
</evidence>
<dbReference type="GO" id="GO:0009003">
    <property type="term" value="F:signal peptidase activity"/>
    <property type="evidence" value="ECO:0007669"/>
    <property type="project" value="UniProtKB-EC"/>
</dbReference>
<evidence type="ECO:0000256" key="3">
    <source>
        <dbReference type="ARBA" id="ARBA00009370"/>
    </source>
</evidence>
<dbReference type="PANTHER" id="PTHR43390:SF1">
    <property type="entry name" value="CHLOROPLAST PROCESSING PEPTIDASE"/>
    <property type="match status" value="1"/>
</dbReference>
<dbReference type="InterPro" id="IPR019758">
    <property type="entry name" value="Pept_S26A_signal_pept_1_CS"/>
</dbReference>
<proteinExistence type="inferred from homology"/>
<organism evidence="9 10">
    <name type="scientific">Luteococcus peritonei</name>
    <dbReference type="NCBI Taxonomy" id="88874"/>
    <lineage>
        <taxon>Bacteria</taxon>
        <taxon>Bacillati</taxon>
        <taxon>Actinomycetota</taxon>
        <taxon>Actinomycetes</taxon>
        <taxon>Propionibacteriales</taxon>
        <taxon>Propionibacteriaceae</taxon>
        <taxon>Luteococcus</taxon>
    </lineage>
</organism>
<dbReference type="InterPro" id="IPR019533">
    <property type="entry name" value="Peptidase_S26"/>
</dbReference>
<dbReference type="EC" id="3.4.21.89" evidence="4 6"/>
<feature type="region of interest" description="Disordered" evidence="7">
    <location>
        <begin position="239"/>
        <end position="259"/>
    </location>
</feature>
<feature type="transmembrane region" description="Helical" evidence="6">
    <location>
        <begin position="24"/>
        <end position="49"/>
    </location>
</feature>
<keyword evidence="6" id="KW-0645">Protease</keyword>
<feature type="domain" description="Peptidase S26" evidence="8">
    <location>
        <begin position="30"/>
        <end position="220"/>
    </location>
</feature>
<dbReference type="NCBIfam" id="TIGR02227">
    <property type="entry name" value="sigpep_I_bact"/>
    <property type="match status" value="1"/>
</dbReference>
<evidence type="ECO:0000313" key="10">
    <source>
        <dbReference type="Proteomes" id="UP001597326"/>
    </source>
</evidence>
<comment type="caution">
    <text evidence="9">The sequence shown here is derived from an EMBL/GenBank/DDBJ whole genome shotgun (WGS) entry which is preliminary data.</text>
</comment>
<dbReference type="CDD" id="cd06530">
    <property type="entry name" value="S26_SPase_I"/>
    <property type="match status" value="1"/>
</dbReference>
<reference evidence="10" key="1">
    <citation type="journal article" date="2019" name="Int. J. Syst. Evol. Microbiol.">
        <title>The Global Catalogue of Microorganisms (GCM) 10K type strain sequencing project: providing services to taxonomists for standard genome sequencing and annotation.</title>
        <authorList>
            <consortium name="The Broad Institute Genomics Platform"/>
            <consortium name="The Broad Institute Genome Sequencing Center for Infectious Disease"/>
            <person name="Wu L."/>
            <person name="Ma J."/>
        </authorList>
    </citation>
    <scope>NUCLEOTIDE SEQUENCE [LARGE SCALE GENOMIC DNA]</scope>
    <source>
        <strain evidence="10">CAIM 431</strain>
    </source>
</reference>
<dbReference type="InterPro" id="IPR036286">
    <property type="entry name" value="LexA/Signal_pep-like_sf"/>
</dbReference>
<keyword evidence="5 6" id="KW-0378">Hydrolase</keyword>
<comment type="catalytic activity">
    <reaction evidence="1 6">
        <text>Cleavage of hydrophobic, N-terminal signal or leader sequences from secreted and periplasmic proteins.</text>
        <dbReference type="EC" id="3.4.21.89"/>
    </reaction>
</comment>
<comment type="subcellular location">
    <subcellularLocation>
        <location evidence="2">Cell membrane</location>
        <topology evidence="2">Single-pass type II membrane protein</topology>
    </subcellularLocation>
    <subcellularLocation>
        <location evidence="6">Membrane</location>
        <topology evidence="6">Single-pass type II membrane protein</topology>
    </subcellularLocation>
</comment>